<reference evidence="1" key="1">
    <citation type="submission" date="2017-05" db="UniProtKB">
        <authorList>
            <consortium name="EnsemblMetazoa"/>
        </authorList>
    </citation>
    <scope>IDENTIFICATION</scope>
</reference>
<sequence length="49" mass="5484">GNIGQTVANILEKSNMSDEEFEGNLSTMLAPLWGTNQYCLCERCMKSKQ</sequence>
<dbReference type="EnsemblMetazoa" id="Aqu2.1.29169_001">
    <property type="protein sequence ID" value="Aqu2.1.29169_001"/>
    <property type="gene ID" value="Aqu2.1.29169"/>
</dbReference>
<name>A0A1X7UNS9_AMPQE</name>
<organism evidence="1">
    <name type="scientific">Amphimedon queenslandica</name>
    <name type="common">Sponge</name>
    <dbReference type="NCBI Taxonomy" id="400682"/>
    <lineage>
        <taxon>Eukaryota</taxon>
        <taxon>Metazoa</taxon>
        <taxon>Porifera</taxon>
        <taxon>Demospongiae</taxon>
        <taxon>Heteroscleromorpha</taxon>
        <taxon>Haplosclerida</taxon>
        <taxon>Niphatidae</taxon>
        <taxon>Amphimedon</taxon>
    </lineage>
</organism>
<dbReference type="InParanoid" id="A0A1X7UNS9"/>
<protein>
    <submittedName>
        <fullName evidence="1">Uncharacterized protein</fullName>
    </submittedName>
</protein>
<proteinExistence type="predicted"/>
<dbReference type="AlphaFoldDB" id="A0A1X7UNS9"/>
<evidence type="ECO:0000313" key="1">
    <source>
        <dbReference type="EnsemblMetazoa" id="Aqu2.1.29169_001"/>
    </source>
</evidence>
<accession>A0A1X7UNS9</accession>